<evidence type="ECO:0000256" key="1">
    <source>
        <dbReference type="SAM" id="MobiDB-lite"/>
    </source>
</evidence>
<sequence length="66" mass="7069">MSDNSLSDEEMPEKEAGDLNICAGNKEEASILADEGEMVVSEEDSPGKTQGTEGGPWPEMSPHQMD</sequence>
<proteinExistence type="predicted"/>
<reference evidence="2 3" key="1">
    <citation type="submission" date="2024-09" db="EMBL/GenBank/DDBJ databases">
        <title>Chromosome-scale assembly of Riccia fluitans.</title>
        <authorList>
            <person name="Paukszto L."/>
            <person name="Sawicki J."/>
            <person name="Karawczyk K."/>
            <person name="Piernik-Szablinska J."/>
            <person name="Szczecinska M."/>
            <person name="Mazdziarz M."/>
        </authorList>
    </citation>
    <scope>NUCLEOTIDE SEQUENCE [LARGE SCALE GENOMIC DNA]</scope>
    <source>
        <strain evidence="2">Rf_01</strain>
        <tissue evidence="2">Aerial parts of the thallus</tissue>
    </source>
</reference>
<dbReference type="Proteomes" id="UP001605036">
    <property type="component" value="Unassembled WGS sequence"/>
</dbReference>
<dbReference type="AlphaFoldDB" id="A0ABD1Y6V1"/>
<comment type="caution">
    <text evidence="2">The sequence shown here is derived from an EMBL/GenBank/DDBJ whole genome shotgun (WGS) entry which is preliminary data.</text>
</comment>
<accession>A0ABD1Y6V1</accession>
<evidence type="ECO:0000313" key="2">
    <source>
        <dbReference type="EMBL" id="KAL2621332.1"/>
    </source>
</evidence>
<evidence type="ECO:0000313" key="3">
    <source>
        <dbReference type="Proteomes" id="UP001605036"/>
    </source>
</evidence>
<gene>
    <name evidence="2" type="ORF">R1flu_001537</name>
</gene>
<keyword evidence="3" id="KW-1185">Reference proteome</keyword>
<protein>
    <submittedName>
        <fullName evidence="2">Uncharacterized protein</fullName>
    </submittedName>
</protein>
<feature type="region of interest" description="Disordered" evidence="1">
    <location>
        <begin position="1"/>
        <end position="66"/>
    </location>
</feature>
<organism evidence="2 3">
    <name type="scientific">Riccia fluitans</name>
    <dbReference type="NCBI Taxonomy" id="41844"/>
    <lineage>
        <taxon>Eukaryota</taxon>
        <taxon>Viridiplantae</taxon>
        <taxon>Streptophyta</taxon>
        <taxon>Embryophyta</taxon>
        <taxon>Marchantiophyta</taxon>
        <taxon>Marchantiopsida</taxon>
        <taxon>Marchantiidae</taxon>
        <taxon>Marchantiales</taxon>
        <taxon>Ricciaceae</taxon>
        <taxon>Riccia</taxon>
    </lineage>
</organism>
<feature type="compositionally biased region" description="Acidic residues" evidence="1">
    <location>
        <begin position="1"/>
        <end position="12"/>
    </location>
</feature>
<name>A0ABD1Y6V1_9MARC</name>
<dbReference type="EMBL" id="JBHFFA010000006">
    <property type="protein sequence ID" value="KAL2621332.1"/>
    <property type="molecule type" value="Genomic_DNA"/>
</dbReference>
<feature type="compositionally biased region" description="Acidic residues" evidence="1">
    <location>
        <begin position="34"/>
        <end position="44"/>
    </location>
</feature>